<evidence type="ECO:0000313" key="1">
    <source>
        <dbReference type="EMBL" id="RJF92019.1"/>
    </source>
</evidence>
<dbReference type="AlphaFoldDB" id="A0A3A3FY59"/>
<dbReference type="Proteomes" id="UP000265955">
    <property type="component" value="Unassembled WGS sequence"/>
</dbReference>
<dbReference type="EMBL" id="QYUO01000003">
    <property type="protein sequence ID" value="RJF92019.1"/>
    <property type="molecule type" value="Genomic_DNA"/>
</dbReference>
<organism evidence="1 2">
    <name type="scientific">Noviherbaspirillum saxi</name>
    <dbReference type="NCBI Taxonomy" id="2320863"/>
    <lineage>
        <taxon>Bacteria</taxon>
        <taxon>Pseudomonadati</taxon>
        <taxon>Pseudomonadota</taxon>
        <taxon>Betaproteobacteria</taxon>
        <taxon>Burkholderiales</taxon>
        <taxon>Oxalobacteraceae</taxon>
        <taxon>Noviherbaspirillum</taxon>
    </lineage>
</organism>
<reference evidence="2" key="1">
    <citation type="submission" date="2018-09" db="EMBL/GenBank/DDBJ databases">
        <authorList>
            <person name="Zhu H."/>
        </authorList>
    </citation>
    <scope>NUCLEOTIDE SEQUENCE [LARGE SCALE GENOMIC DNA]</scope>
    <source>
        <strain evidence="2">K1R23-30</strain>
    </source>
</reference>
<keyword evidence="2" id="KW-1185">Reference proteome</keyword>
<accession>A0A3A3FY59</accession>
<protein>
    <submittedName>
        <fullName evidence="1">Uncharacterized protein</fullName>
    </submittedName>
</protein>
<name>A0A3A3FY59_9BURK</name>
<evidence type="ECO:0000313" key="2">
    <source>
        <dbReference type="Proteomes" id="UP000265955"/>
    </source>
</evidence>
<proteinExistence type="predicted"/>
<sequence length="631" mass="69323">MEERLQQWQNIPPALTETAGTTAGLWPGWDELRESIPGILMSQLVPSWLEPATSDIAVVVSDITSTLRQTEWVPRLDQRISQAPCFREIRNQYADVSLALQRALAEFISARAEVLMAVRKGKVEKSTIDLYRASHETLTHYIDTAGAARVAHQKAAGIVRHRLEDNRASTTVKIIRAGAAATAANVLSPLFEAAQMVARNSDRARANRVIDELNMRFADILNDGCEAKAASQLKETDIDARKLRKQWKGPMESRLELVAEALDYEAKQECNERAHRLLVLQRDLVMKGDLGGLGHQSRAAELLVNDSDLLRAALKARLLGDGAVARLSKAYCTRALSDTLGIVSEEASSALLDGLCSDQVIDAAASAATAAETSLVMGSGVMARQIEPSASHLERRHVSTLSYLGQLTKVGTRLYKNTVATARSIPQMWHNARDGIHGAQQGSAIDRDLAQARVMMAEGIIGACVGDVMTAAKSDSEVKVQNSFDVLMPLLYGLKGKGHDWHRNRLKDAKLKITTYIPIADVGRVKEVEQNNETVLLLLKTEKANLVFFKGLKHRGSDAWYQIDDDGLNLRHVPTMPLSELMKGLEGTVVEVLVASRTLHGEATDRPKQHLGKDCRPLSASLRLRPVLHQR</sequence>
<gene>
    <name evidence="1" type="ORF">D3871_25505</name>
</gene>
<comment type="caution">
    <text evidence="1">The sequence shown here is derived from an EMBL/GenBank/DDBJ whole genome shotgun (WGS) entry which is preliminary data.</text>
</comment>